<keyword evidence="2" id="KW-0963">Cytoplasm</keyword>
<proteinExistence type="inferred from homology"/>
<organism evidence="8 9">
    <name type="scientific">Orchesella dallaii</name>
    <dbReference type="NCBI Taxonomy" id="48710"/>
    <lineage>
        <taxon>Eukaryota</taxon>
        <taxon>Metazoa</taxon>
        <taxon>Ecdysozoa</taxon>
        <taxon>Arthropoda</taxon>
        <taxon>Hexapoda</taxon>
        <taxon>Collembola</taxon>
        <taxon>Entomobryomorpha</taxon>
        <taxon>Entomobryoidea</taxon>
        <taxon>Orchesellidae</taxon>
        <taxon>Orchesellinae</taxon>
        <taxon>Orchesella</taxon>
    </lineage>
</organism>
<sequence>MLSNSCHPDDFCLRFDLGEEHTSVHKTCHHLIHLKDCRMNTPSRSNSTVNVSSKMDFLVRRRSFNLGHRELDLSNISITDSPLLSRRRSVSPLMSPMNGSILWNQERSLLPLAHDLADWLSGILGLNLRPDNLMENLQTGVVLCQLARLIEQKAASSTDAKIRPRLIGRVRQNARPGSFFSRDNVTLFINFCKDLGVHPNLMFETSDLVTHGDVRSVLICLMEVGRLSVKYGIDPPALVALEQEMDKEFREDHDASSTGKAPSSDQTTSRTSFGSQTDGEESDDNKENPIISKVNTGVQAKLYDSVDSGLQVEVEQETHHLNCPNVDESFKSPTELDSKVSEVARISGKSCSCVEDTRQSFKMRKLSEGKYLINGRTVFVRLLKGVHVMVRIGGGWETLEEFLIRNDPCRVRKVVRRPSYYQGMNPANILGRPASSPPVMMLGTGLRPCGSSCPTPQRSRHSSRSSLISSSPSFT</sequence>
<comment type="caution">
    <text evidence="8">The sequence shown here is derived from an EMBL/GenBank/DDBJ whole genome shotgun (WGS) entry which is preliminary data.</text>
</comment>
<reference evidence="8 9" key="1">
    <citation type="submission" date="2024-08" db="EMBL/GenBank/DDBJ databases">
        <authorList>
            <person name="Cucini C."/>
            <person name="Frati F."/>
        </authorList>
    </citation>
    <scope>NUCLEOTIDE SEQUENCE [LARGE SCALE GENOMIC DNA]</scope>
</reference>
<feature type="domain" description="Calponin-homology (CH)" evidence="6">
    <location>
        <begin position="110"/>
        <end position="229"/>
    </location>
</feature>
<evidence type="ECO:0000259" key="6">
    <source>
        <dbReference type="PROSITE" id="PS50021"/>
    </source>
</evidence>
<evidence type="ECO:0000256" key="1">
    <source>
        <dbReference type="ARBA" id="ARBA00004245"/>
    </source>
</evidence>
<dbReference type="Pfam" id="PF02187">
    <property type="entry name" value="GAS2"/>
    <property type="match status" value="1"/>
</dbReference>
<evidence type="ECO:0000313" key="9">
    <source>
        <dbReference type="Proteomes" id="UP001642540"/>
    </source>
</evidence>
<comment type="subcellular location">
    <subcellularLocation>
        <location evidence="1">Cytoplasm</location>
        <location evidence="1">Cytoskeleton</location>
    </subcellularLocation>
</comment>
<feature type="region of interest" description="Disordered" evidence="5">
    <location>
        <begin position="248"/>
        <end position="291"/>
    </location>
</feature>
<dbReference type="Proteomes" id="UP001642540">
    <property type="component" value="Unassembled WGS sequence"/>
</dbReference>
<dbReference type="EMBL" id="CAXLJM020000040">
    <property type="protein sequence ID" value="CAL8109099.1"/>
    <property type="molecule type" value="Genomic_DNA"/>
</dbReference>
<dbReference type="PANTHER" id="PTHR46756">
    <property type="entry name" value="TRANSGELIN"/>
    <property type="match status" value="1"/>
</dbReference>
<accession>A0ABP1QMP3</accession>
<dbReference type="CDD" id="cd21204">
    <property type="entry name" value="CH_GAS2-like"/>
    <property type="match status" value="1"/>
</dbReference>
<evidence type="ECO:0000256" key="3">
    <source>
        <dbReference type="ARBA" id="ARBA00023212"/>
    </source>
</evidence>
<feature type="region of interest" description="Disordered" evidence="5">
    <location>
        <begin position="447"/>
        <end position="475"/>
    </location>
</feature>
<dbReference type="PROSITE" id="PS50021">
    <property type="entry name" value="CH"/>
    <property type="match status" value="1"/>
</dbReference>
<dbReference type="SMART" id="SM00243">
    <property type="entry name" value="GAS2"/>
    <property type="match status" value="1"/>
</dbReference>
<evidence type="ECO:0000259" key="7">
    <source>
        <dbReference type="PROSITE" id="PS51460"/>
    </source>
</evidence>
<feature type="compositionally biased region" description="Low complexity" evidence="5">
    <location>
        <begin position="464"/>
        <end position="475"/>
    </location>
</feature>
<keyword evidence="9" id="KW-1185">Reference proteome</keyword>
<dbReference type="InterPro" id="IPR001715">
    <property type="entry name" value="CH_dom"/>
</dbReference>
<dbReference type="SMART" id="SM00033">
    <property type="entry name" value="CH"/>
    <property type="match status" value="1"/>
</dbReference>
<dbReference type="PROSITE" id="PS51460">
    <property type="entry name" value="GAR"/>
    <property type="match status" value="1"/>
</dbReference>
<evidence type="ECO:0008006" key="10">
    <source>
        <dbReference type="Google" id="ProtNLM"/>
    </source>
</evidence>
<protein>
    <recommendedName>
        <fullName evidence="10">Growth arrest-specific protein 2</fullName>
    </recommendedName>
</protein>
<evidence type="ECO:0000256" key="4">
    <source>
        <dbReference type="ARBA" id="ARBA00038441"/>
    </source>
</evidence>
<dbReference type="SUPFAM" id="SSF143575">
    <property type="entry name" value="GAS2 domain-like"/>
    <property type="match status" value="1"/>
</dbReference>
<name>A0ABP1QMP3_9HEXA</name>
<dbReference type="InterPro" id="IPR003108">
    <property type="entry name" value="GAR_dom"/>
</dbReference>
<feature type="domain" description="GAR" evidence="7">
    <location>
        <begin position="334"/>
        <end position="410"/>
    </location>
</feature>
<dbReference type="Gene3D" id="1.10.418.10">
    <property type="entry name" value="Calponin-like domain"/>
    <property type="match status" value="1"/>
</dbReference>
<dbReference type="InterPro" id="IPR036534">
    <property type="entry name" value="GAR_dom_sf"/>
</dbReference>
<evidence type="ECO:0000313" key="8">
    <source>
        <dbReference type="EMBL" id="CAL8109099.1"/>
    </source>
</evidence>
<evidence type="ECO:0000256" key="5">
    <source>
        <dbReference type="SAM" id="MobiDB-lite"/>
    </source>
</evidence>
<gene>
    <name evidence="8" type="ORF">ODALV1_LOCUS13199</name>
</gene>
<keyword evidence="3" id="KW-0206">Cytoskeleton</keyword>
<dbReference type="Gene3D" id="3.30.920.20">
    <property type="entry name" value="Gas2-like domain"/>
    <property type="match status" value="1"/>
</dbReference>
<dbReference type="PANTHER" id="PTHR46756:SF13">
    <property type="entry name" value="GROWTH ARREST-SPECIFIC PROTEIN 2"/>
    <property type="match status" value="1"/>
</dbReference>
<comment type="similarity">
    <text evidence="4">Belongs to the GAS2 family.</text>
</comment>
<evidence type="ECO:0000256" key="2">
    <source>
        <dbReference type="ARBA" id="ARBA00022490"/>
    </source>
</evidence>
<dbReference type="InterPro" id="IPR036872">
    <property type="entry name" value="CH_dom_sf"/>
</dbReference>
<feature type="compositionally biased region" description="Polar residues" evidence="5">
    <location>
        <begin position="256"/>
        <end position="277"/>
    </location>
</feature>
<dbReference type="Pfam" id="PF00307">
    <property type="entry name" value="CH"/>
    <property type="match status" value="1"/>
</dbReference>
<dbReference type="SUPFAM" id="SSF47576">
    <property type="entry name" value="Calponin-homology domain, CH-domain"/>
    <property type="match status" value="1"/>
</dbReference>